<comment type="similarity">
    <text evidence="15">Belongs to the ribF family.</text>
</comment>
<evidence type="ECO:0000256" key="15">
    <source>
        <dbReference type="PIRNR" id="PIRNR004491"/>
    </source>
</evidence>
<keyword evidence="4 15" id="KW-0285">Flavoprotein</keyword>
<dbReference type="EC" id="2.7.7.2" evidence="15"/>
<dbReference type="GO" id="GO:0009231">
    <property type="term" value="P:riboflavin biosynthetic process"/>
    <property type="evidence" value="ECO:0007669"/>
    <property type="project" value="InterPro"/>
</dbReference>
<dbReference type="UniPathway" id="UPA00276">
    <property type="reaction ID" value="UER00406"/>
</dbReference>
<keyword evidence="12" id="KW-0511">Multifunctional enzyme</keyword>
<evidence type="ECO:0000256" key="5">
    <source>
        <dbReference type="ARBA" id="ARBA00022643"/>
    </source>
</evidence>
<evidence type="ECO:0000256" key="12">
    <source>
        <dbReference type="ARBA" id="ARBA00023268"/>
    </source>
</evidence>
<evidence type="ECO:0000256" key="13">
    <source>
        <dbReference type="ARBA" id="ARBA00047880"/>
    </source>
</evidence>
<comment type="catalytic activity">
    <reaction evidence="14 15">
        <text>FMN + ATP + H(+) = FAD + diphosphate</text>
        <dbReference type="Rhea" id="RHEA:17237"/>
        <dbReference type="ChEBI" id="CHEBI:15378"/>
        <dbReference type="ChEBI" id="CHEBI:30616"/>
        <dbReference type="ChEBI" id="CHEBI:33019"/>
        <dbReference type="ChEBI" id="CHEBI:57692"/>
        <dbReference type="ChEBI" id="CHEBI:58210"/>
        <dbReference type="EC" id="2.7.7.2"/>
    </reaction>
</comment>
<reference evidence="17 18" key="1">
    <citation type="submission" date="2018-08" db="EMBL/GenBank/DDBJ databases">
        <title>A genome reference for cultivated species of the human gut microbiota.</title>
        <authorList>
            <person name="Zou Y."/>
            <person name="Xue W."/>
            <person name="Luo G."/>
        </authorList>
    </citation>
    <scope>NUCLEOTIDE SEQUENCE [LARGE SCALE GENOMIC DNA]</scope>
    <source>
        <strain evidence="17 18">AF24-2</strain>
    </source>
</reference>
<dbReference type="Gene3D" id="2.40.30.30">
    <property type="entry name" value="Riboflavin kinase-like"/>
    <property type="match status" value="1"/>
</dbReference>
<evidence type="ECO:0000256" key="14">
    <source>
        <dbReference type="ARBA" id="ARBA00049494"/>
    </source>
</evidence>
<dbReference type="InterPro" id="IPR014729">
    <property type="entry name" value="Rossmann-like_a/b/a_fold"/>
</dbReference>
<dbReference type="PROSITE" id="PS51257">
    <property type="entry name" value="PROKAR_LIPOPROTEIN"/>
    <property type="match status" value="1"/>
</dbReference>
<dbReference type="EC" id="2.7.1.26" evidence="15"/>
<dbReference type="GO" id="GO:0009398">
    <property type="term" value="P:FMN biosynthetic process"/>
    <property type="evidence" value="ECO:0007669"/>
    <property type="project" value="UniProtKB-UniRule"/>
</dbReference>
<dbReference type="SMART" id="SM00904">
    <property type="entry name" value="Flavokinase"/>
    <property type="match status" value="1"/>
</dbReference>
<evidence type="ECO:0000313" key="18">
    <source>
        <dbReference type="Proteomes" id="UP000285864"/>
    </source>
</evidence>
<dbReference type="PANTHER" id="PTHR22749:SF6">
    <property type="entry name" value="RIBOFLAVIN KINASE"/>
    <property type="match status" value="1"/>
</dbReference>
<comment type="function">
    <text evidence="1">Catalyzes the phosphorylation of riboflavin to FMN followed by the adenylation of FMN to FAD.</text>
</comment>
<dbReference type="GO" id="GO:0008531">
    <property type="term" value="F:riboflavin kinase activity"/>
    <property type="evidence" value="ECO:0007669"/>
    <property type="project" value="UniProtKB-UniRule"/>
</dbReference>
<dbReference type="FunFam" id="2.40.30.30:FF:000003">
    <property type="entry name" value="Riboflavin biosynthesis protein"/>
    <property type="match status" value="1"/>
</dbReference>
<gene>
    <name evidence="17" type="ORF">DWY20_01285</name>
</gene>
<organism evidence="17 18">
    <name type="scientific">Phocaeicola coprocola</name>
    <dbReference type="NCBI Taxonomy" id="310298"/>
    <lineage>
        <taxon>Bacteria</taxon>
        <taxon>Pseudomonadati</taxon>
        <taxon>Bacteroidota</taxon>
        <taxon>Bacteroidia</taxon>
        <taxon>Bacteroidales</taxon>
        <taxon>Bacteroidaceae</taxon>
        <taxon>Phocaeicola</taxon>
    </lineage>
</organism>
<dbReference type="AlphaFoldDB" id="A0A412GYE2"/>
<evidence type="ECO:0000313" key="17">
    <source>
        <dbReference type="EMBL" id="RGR99969.1"/>
    </source>
</evidence>
<dbReference type="NCBIfam" id="NF004162">
    <property type="entry name" value="PRK05627.1-5"/>
    <property type="match status" value="1"/>
</dbReference>
<dbReference type="GO" id="GO:0006747">
    <property type="term" value="P:FAD biosynthetic process"/>
    <property type="evidence" value="ECO:0007669"/>
    <property type="project" value="UniProtKB-UniRule"/>
</dbReference>
<dbReference type="Proteomes" id="UP000285864">
    <property type="component" value="Unassembled WGS sequence"/>
</dbReference>
<dbReference type="InterPro" id="IPR002606">
    <property type="entry name" value="Riboflavin_kinase_bac"/>
</dbReference>
<comment type="caution">
    <text evidence="17">The sequence shown here is derived from an EMBL/GenBank/DDBJ whole genome shotgun (WGS) entry which is preliminary data.</text>
</comment>
<evidence type="ECO:0000256" key="7">
    <source>
        <dbReference type="ARBA" id="ARBA00022695"/>
    </source>
</evidence>
<evidence type="ECO:0000256" key="2">
    <source>
        <dbReference type="ARBA" id="ARBA00004726"/>
    </source>
</evidence>
<evidence type="ECO:0000256" key="3">
    <source>
        <dbReference type="ARBA" id="ARBA00005201"/>
    </source>
</evidence>
<dbReference type="Pfam" id="PF06574">
    <property type="entry name" value="FAD_syn"/>
    <property type="match status" value="1"/>
</dbReference>
<dbReference type="SUPFAM" id="SSF82114">
    <property type="entry name" value="Riboflavin kinase-like"/>
    <property type="match status" value="1"/>
</dbReference>
<evidence type="ECO:0000259" key="16">
    <source>
        <dbReference type="SMART" id="SM00904"/>
    </source>
</evidence>
<sequence length="308" mass="35491">MKIITDEIKQTLLPCVATIGCFDGLHRGHRFLIKQVCKEARQRNFHSALITFPVHPRQVMQSSYRPQWLTCLPQKTALIQQTEADYCIMLPFTKELSLLSAREFMQLLRERFNVRVLVIGYDHRFGHNRCEGFDDYCQYGKELGIEVIRAQALIEDGVSISSSVIRKVLKDGDIQHANHYLGYHYYLDGTVVDGYKVGRKLGFPTANLLPSCPDKLIPKEGVYAVYAYIDEVRYAGMLNIGHRPTVDNGSNLSIEVHILNFSGDIYNHHMRIEFIEFIRQEQKFDSLEKLIAQLNTDRETVSRLLLHS</sequence>
<evidence type="ECO:0000256" key="11">
    <source>
        <dbReference type="ARBA" id="ARBA00022840"/>
    </source>
</evidence>
<keyword evidence="18" id="KW-1185">Reference proteome</keyword>
<dbReference type="Pfam" id="PF01687">
    <property type="entry name" value="Flavokinase"/>
    <property type="match status" value="1"/>
</dbReference>
<dbReference type="PANTHER" id="PTHR22749">
    <property type="entry name" value="RIBOFLAVIN KINASE/FMN ADENYLYLTRANSFERASE"/>
    <property type="match status" value="1"/>
</dbReference>
<evidence type="ECO:0000256" key="1">
    <source>
        <dbReference type="ARBA" id="ARBA00002121"/>
    </source>
</evidence>
<evidence type="ECO:0000256" key="6">
    <source>
        <dbReference type="ARBA" id="ARBA00022679"/>
    </source>
</evidence>
<evidence type="ECO:0000256" key="4">
    <source>
        <dbReference type="ARBA" id="ARBA00022630"/>
    </source>
</evidence>
<keyword evidence="11 15" id="KW-0067">ATP-binding</keyword>
<keyword evidence="10 15" id="KW-0274">FAD</keyword>
<comment type="pathway">
    <text evidence="2 15">Cofactor biosynthesis; FAD biosynthesis; FAD from FMN: step 1/1.</text>
</comment>
<dbReference type="PIRSF" id="PIRSF004491">
    <property type="entry name" value="FAD_Synth"/>
    <property type="match status" value="1"/>
</dbReference>
<name>A0A412GYE2_9BACT</name>
<accession>A0A412GYE2</accession>
<dbReference type="InterPro" id="IPR023468">
    <property type="entry name" value="Riboflavin_kinase"/>
</dbReference>
<dbReference type="Gene3D" id="3.40.50.620">
    <property type="entry name" value="HUPs"/>
    <property type="match status" value="1"/>
</dbReference>
<dbReference type="FunFam" id="3.40.50.620:FF:000021">
    <property type="entry name" value="Riboflavin biosynthesis protein"/>
    <property type="match status" value="1"/>
</dbReference>
<evidence type="ECO:0000256" key="8">
    <source>
        <dbReference type="ARBA" id="ARBA00022741"/>
    </source>
</evidence>
<dbReference type="CDD" id="cd02064">
    <property type="entry name" value="FAD_synthetase_N"/>
    <property type="match status" value="1"/>
</dbReference>
<dbReference type="NCBIfam" id="TIGR00083">
    <property type="entry name" value="ribF"/>
    <property type="match status" value="1"/>
</dbReference>
<dbReference type="RefSeq" id="WP_118482821.1">
    <property type="nucleotide sequence ID" value="NZ_CAUGEI010000026.1"/>
</dbReference>
<dbReference type="InterPro" id="IPR015864">
    <property type="entry name" value="FAD_synthase"/>
</dbReference>
<keyword evidence="6 15" id="KW-0808">Transferase</keyword>
<keyword evidence="7 15" id="KW-0548">Nucleotidyltransferase</keyword>
<dbReference type="NCBIfam" id="NF004160">
    <property type="entry name" value="PRK05627.1-3"/>
    <property type="match status" value="1"/>
</dbReference>
<dbReference type="InterPro" id="IPR015865">
    <property type="entry name" value="Riboflavin_kinase_bac/euk"/>
</dbReference>
<comment type="catalytic activity">
    <reaction evidence="13 15">
        <text>riboflavin + ATP = FMN + ADP + H(+)</text>
        <dbReference type="Rhea" id="RHEA:14357"/>
        <dbReference type="ChEBI" id="CHEBI:15378"/>
        <dbReference type="ChEBI" id="CHEBI:30616"/>
        <dbReference type="ChEBI" id="CHEBI:57986"/>
        <dbReference type="ChEBI" id="CHEBI:58210"/>
        <dbReference type="ChEBI" id="CHEBI:456216"/>
        <dbReference type="EC" id="2.7.1.26"/>
    </reaction>
</comment>
<dbReference type="GO" id="GO:0003919">
    <property type="term" value="F:FMN adenylyltransferase activity"/>
    <property type="evidence" value="ECO:0007669"/>
    <property type="project" value="UniProtKB-UniRule"/>
</dbReference>
<feature type="domain" description="Riboflavin kinase" evidence="16">
    <location>
        <begin position="180"/>
        <end position="306"/>
    </location>
</feature>
<evidence type="ECO:0000256" key="9">
    <source>
        <dbReference type="ARBA" id="ARBA00022777"/>
    </source>
</evidence>
<proteinExistence type="inferred from homology"/>
<dbReference type="GO" id="GO:0005524">
    <property type="term" value="F:ATP binding"/>
    <property type="evidence" value="ECO:0007669"/>
    <property type="project" value="UniProtKB-UniRule"/>
</dbReference>
<keyword evidence="9 15" id="KW-0418">Kinase</keyword>
<dbReference type="SUPFAM" id="SSF52374">
    <property type="entry name" value="Nucleotidylyl transferase"/>
    <property type="match status" value="1"/>
</dbReference>
<dbReference type="EMBL" id="QRUU01000003">
    <property type="protein sequence ID" value="RGR99969.1"/>
    <property type="molecule type" value="Genomic_DNA"/>
</dbReference>
<dbReference type="InterPro" id="IPR023465">
    <property type="entry name" value="Riboflavin_kinase_dom_sf"/>
</dbReference>
<dbReference type="UniPathway" id="UPA00277">
    <property type="reaction ID" value="UER00407"/>
</dbReference>
<protein>
    <recommendedName>
        <fullName evidence="15">Riboflavin biosynthesis protein</fullName>
    </recommendedName>
    <domain>
        <recommendedName>
            <fullName evidence="15">Riboflavin kinase</fullName>
            <ecNumber evidence="15">2.7.1.26</ecNumber>
        </recommendedName>
        <alternativeName>
            <fullName evidence="15">Flavokinase</fullName>
        </alternativeName>
    </domain>
    <domain>
        <recommendedName>
            <fullName evidence="15">FMN adenylyltransferase</fullName>
            <ecNumber evidence="15">2.7.7.2</ecNumber>
        </recommendedName>
        <alternativeName>
            <fullName evidence="15">FAD pyrophosphorylase</fullName>
        </alternativeName>
        <alternativeName>
            <fullName evidence="15">FAD synthase</fullName>
        </alternativeName>
    </domain>
</protein>
<evidence type="ECO:0000256" key="10">
    <source>
        <dbReference type="ARBA" id="ARBA00022827"/>
    </source>
</evidence>
<keyword evidence="5 15" id="KW-0288">FMN</keyword>
<comment type="pathway">
    <text evidence="3 15">Cofactor biosynthesis; FMN biosynthesis; FMN from riboflavin (ATP route): step 1/1.</text>
</comment>
<keyword evidence="8 15" id="KW-0547">Nucleotide-binding</keyword>